<keyword evidence="2 5" id="KW-0479">Metal-binding</keyword>
<dbReference type="GO" id="GO:0016829">
    <property type="term" value="F:lyase activity"/>
    <property type="evidence" value="ECO:0007669"/>
    <property type="project" value="UniProtKB-KW"/>
</dbReference>
<dbReference type="GO" id="GO:0005506">
    <property type="term" value="F:iron ion binding"/>
    <property type="evidence" value="ECO:0007669"/>
    <property type="project" value="InterPro"/>
</dbReference>
<dbReference type="Proteomes" id="UP000594263">
    <property type="component" value="Unplaced"/>
</dbReference>
<dbReference type="GO" id="GO:0016125">
    <property type="term" value="P:sterol metabolic process"/>
    <property type="evidence" value="ECO:0007669"/>
    <property type="project" value="TreeGrafter"/>
</dbReference>
<evidence type="ECO:0000256" key="5">
    <source>
        <dbReference type="PIRSR" id="PIRSR602403-1"/>
    </source>
</evidence>
<dbReference type="SUPFAM" id="SSF48264">
    <property type="entry name" value="Cytochrome P450"/>
    <property type="match status" value="1"/>
</dbReference>
<dbReference type="OMA" id="VYWSNER"/>
<dbReference type="GO" id="GO:0016705">
    <property type="term" value="F:oxidoreductase activity, acting on paired donors, with incorporation or reduction of molecular oxygen"/>
    <property type="evidence" value="ECO:0007669"/>
    <property type="project" value="InterPro"/>
</dbReference>
<evidence type="ECO:0000256" key="1">
    <source>
        <dbReference type="ARBA" id="ARBA00022617"/>
    </source>
</evidence>
<dbReference type="PANTHER" id="PTHR24286:SF302">
    <property type="entry name" value="ALLENE OXIDE SYNTHASE 2"/>
    <property type="match status" value="1"/>
</dbReference>
<feature type="region of interest" description="Disordered" evidence="6">
    <location>
        <begin position="1"/>
        <end position="20"/>
    </location>
</feature>
<dbReference type="InterPro" id="IPR001128">
    <property type="entry name" value="Cyt_P450"/>
</dbReference>
<dbReference type="GO" id="GO:0006631">
    <property type="term" value="P:fatty acid metabolic process"/>
    <property type="evidence" value="ECO:0007669"/>
    <property type="project" value="UniProtKB-ARBA"/>
</dbReference>
<dbReference type="Gene3D" id="1.10.630.10">
    <property type="entry name" value="Cytochrome P450"/>
    <property type="match status" value="2"/>
</dbReference>
<evidence type="ECO:0008006" key="9">
    <source>
        <dbReference type="Google" id="ProtNLM"/>
    </source>
</evidence>
<dbReference type="PANTHER" id="PTHR24286">
    <property type="entry name" value="CYTOCHROME P450 26"/>
    <property type="match status" value="1"/>
</dbReference>
<proteinExistence type="predicted"/>
<evidence type="ECO:0000256" key="2">
    <source>
        <dbReference type="ARBA" id="ARBA00022723"/>
    </source>
</evidence>
<dbReference type="CDD" id="cd11071">
    <property type="entry name" value="CYP74"/>
    <property type="match status" value="1"/>
</dbReference>
<dbReference type="Gramene" id="Kaladp0020s0135.1.v1.1">
    <property type="protein sequence ID" value="Kaladp0020s0135.1.v1.1"/>
    <property type="gene ID" value="Kaladp0020s0135.v1.1"/>
</dbReference>
<keyword evidence="4" id="KW-0456">Lyase</keyword>
<dbReference type="InterPro" id="IPR002403">
    <property type="entry name" value="Cyt_P450_E_grp-IV"/>
</dbReference>
<dbReference type="PRINTS" id="PR00465">
    <property type="entry name" value="EP450IV"/>
</dbReference>
<dbReference type="Pfam" id="PF00067">
    <property type="entry name" value="p450"/>
    <property type="match status" value="1"/>
</dbReference>
<dbReference type="AlphaFoldDB" id="A0A7N0ZRV0"/>
<feature type="compositionally biased region" description="Polar residues" evidence="6">
    <location>
        <begin position="1"/>
        <end position="10"/>
    </location>
</feature>
<dbReference type="GO" id="GO:0004497">
    <property type="term" value="F:monooxygenase activity"/>
    <property type="evidence" value="ECO:0007669"/>
    <property type="project" value="InterPro"/>
</dbReference>
<name>A0A7N0ZRV0_KALFE</name>
<evidence type="ECO:0000313" key="8">
    <source>
        <dbReference type="Proteomes" id="UP000594263"/>
    </source>
</evidence>
<feature type="binding site" description="axial binding residue" evidence="5">
    <location>
        <position position="437"/>
    </location>
    <ligand>
        <name>heme</name>
        <dbReference type="ChEBI" id="CHEBI:30413"/>
    </ligand>
    <ligandPart>
        <name>Fe</name>
        <dbReference type="ChEBI" id="CHEBI:18248"/>
    </ligandPart>
</feature>
<keyword evidence="1 5" id="KW-0349">Heme</keyword>
<protein>
    <recommendedName>
        <fullName evidence="9">Allene oxide synthase</fullName>
    </recommendedName>
</protein>
<evidence type="ECO:0000256" key="4">
    <source>
        <dbReference type="ARBA" id="ARBA00023239"/>
    </source>
</evidence>
<keyword evidence="3 5" id="KW-0408">Iron</keyword>
<reference evidence="7" key="1">
    <citation type="submission" date="2021-01" db="UniProtKB">
        <authorList>
            <consortium name="EnsemblPlants"/>
        </authorList>
    </citation>
    <scope>IDENTIFICATION</scope>
</reference>
<comment type="cofactor">
    <cofactor evidence="5">
        <name>heme</name>
        <dbReference type="ChEBI" id="CHEBI:30413"/>
    </cofactor>
</comment>
<evidence type="ECO:0000256" key="3">
    <source>
        <dbReference type="ARBA" id="ARBA00023004"/>
    </source>
</evidence>
<sequence>MSSQSTSLLSDHQDEEDNLPLKSIPGTYGWPFFGPVRDRLDYFYRQGDLGYCRAKMAKHQSTVFRANIPPGPFVSSNSRAVFLLDAVSFPALFDTERVEKRDVLAGTYAPGLSYTGGYRVCSYLDPSEPEHATLKCWVMSVLAARHGKFIPLFQNSVGAFFKALEEKVAGEGRASLNDLMSPTVFDFVFKLLCDGKGASETELGQKGAASVASWLLPQLAPMIILGLRYLPNPVEDLILHTFPLPYFLIKSDYEKLYKAFYNSASTVLDEAERMGISREEACHNIVPQRPRGHDGLVPEHDEVDRGAGEQLHRRIRDEIRPIVKQSGGLTLSALDKMSLTKSVVYEALRIQPGVPLQYAKAKEDMIIRSHDAKFLVKKGEMLVGDQRLATRDPKVFRDPEEFIGDRFLGAEGEKLLKYIYWSNGRETDAATADNKACPGKDMIVLLSRVLLAEFFLRYDTFTVESSNLLRRITVTFTSLTKATS</sequence>
<accession>A0A7N0ZRV0</accession>
<dbReference type="EnsemblPlants" id="Kaladp0020s0135.1.v1.1">
    <property type="protein sequence ID" value="Kaladp0020s0135.1.v1.1"/>
    <property type="gene ID" value="Kaladp0020s0135.v1.1"/>
</dbReference>
<dbReference type="GO" id="GO:0020037">
    <property type="term" value="F:heme binding"/>
    <property type="evidence" value="ECO:0007669"/>
    <property type="project" value="InterPro"/>
</dbReference>
<dbReference type="InterPro" id="IPR036396">
    <property type="entry name" value="Cyt_P450_sf"/>
</dbReference>
<evidence type="ECO:0000313" key="7">
    <source>
        <dbReference type="EnsemblPlants" id="Kaladp0020s0135.1.v1.1"/>
    </source>
</evidence>
<keyword evidence="8" id="KW-1185">Reference proteome</keyword>
<dbReference type="FunFam" id="1.10.630.10:FF:000024">
    <property type="entry name" value="Allene oxide synthase, chloroplastic"/>
    <property type="match status" value="1"/>
</dbReference>
<organism evidence="7 8">
    <name type="scientific">Kalanchoe fedtschenkoi</name>
    <name type="common">Lavender scallops</name>
    <name type="synonym">South American air plant</name>
    <dbReference type="NCBI Taxonomy" id="63787"/>
    <lineage>
        <taxon>Eukaryota</taxon>
        <taxon>Viridiplantae</taxon>
        <taxon>Streptophyta</taxon>
        <taxon>Embryophyta</taxon>
        <taxon>Tracheophyta</taxon>
        <taxon>Spermatophyta</taxon>
        <taxon>Magnoliopsida</taxon>
        <taxon>eudicotyledons</taxon>
        <taxon>Gunneridae</taxon>
        <taxon>Pentapetalae</taxon>
        <taxon>Saxifragales</taxon>
        <taxon>Crassulaceae</taxon>
        <taxon>Kalanchoe</taxon>
    </lineage>
</organism>
<evidence type="ECO:0000256" key="6">
    <source>
        <dbReference type="SAM" id="MobiDB-lite"/>
    </source>
</evidence>